<dbReference type="PANTHER" id="PTHR43214:SF43">
    <property type="entry name" value="TWO-COMPONENT RESPONSE REGULATOR"/>
    <property type="match status" value="1"/>
</dbReference>
<keyword evidence="2 7" id="KW-0597">Phosphoprotein</keyword>
<comment type="caution">
    <text evidence="10">The sequence shown here is derived from an EMBL/GenBank/DDBJ whole genome shotgun (WGS) entry which is preliminary data.</text>
</comment>
<dbReference type="InterPro" id="IPR001789">
    <property type="entry name" value="Sig_transdc_resp-reg_receiver"/>
</dbReference>
<dbReference type="CDD" id="cd17535">
    <property type="entry name" value="REC_NarL-like"/>
    <property type="match status" value="1"/>
</dbReference>
<dbReference type="InterPro" id="IPR058245">
    <property type="entry name" value="NreC/VraR/RcsB-like_REC"/>
</dbReference>
<protein>
    <recommendedName>
        <fullName evidence="1">Stage 0 sporulation protein A homolog</fullName>
    </recommendedName>
</protein>
<evidence type="ECO:0000256" key="4">
    <source>
        <dbReference type="ARBA" id="ARBA00023125"/>
    </source>
</evidence>
<dbReference type="PANTHER" id="PTHR43214">
    <property type="entry name" value="TWO-COMPONENT RESPONSE REGULATOR"/>
    <property type="match status" value="1"/>
</dbReference>
<keyword evidence="3" id="KW-0805">Transcription regulation</keyword>
<dbReference type="InterPro" id="IPR016032">
    <property type="entry name" value="Sig_transdc_resp-reg_C-effctor"/>
</dbReference>
<gene>
    <name evidence="10" type="ORF">HMPREF0322_02136</name>
</gene>
<evidence type="ECO:0000256" key="3">
    <source>
        <dbReference type="ARBA" id="ARBA00023015"/>
    </source>
</evidence>
<evidence type="ECO:0000256" key="1">
    <source>
        <dbReference type="ARBA" id="ARBA00018672"/>
    </source>
</evidence>
<feature type="modified residue" description="4-aspartylphosphate" evidence="7">
    <location>
        <position position="56"/>
    </location>
</feature>
<dbReference type="AlphaFoldDB" id="G9XMF0"/>
<feature type="domain" description="Response regulatory" evidence="9">
    <location>
        <begin position="5"/>
        <end position="121"/>
    </location>
</feature>
<name>G9XMF0_DESHA</name>
<evidence type="ECO:0000256" key="7">
    <source>
        <dbReference type="PROSITE-ProRule" id="PRU00169"/>
    </source>
</evidence>
<feature type="domain" description="HTH luxR-type" evidence="8">
    <location>
        <begin position="144"/>
        <end position="209"/>
    </location>
</feature>
<dbReference type="InterPro" id="IPR039420">
    <property type="entry name" value="WalR-like"/>
</dbReference>
<keyword evidence="5" id="KW-0804">Transcription</keyword>
<dbReference type="PATRIC" id="fig|537010.4.peg.2004"/>
<dbReference type="SUPFAM" id="SSF46894">
    <property type="entry name" value="C-terminal effector domain of the bipartite response regulators"/>
    <property type="match status" value="1"/>
</dbReference>
<dbReference type="Pfam" id="PF00196">
    <property type="entry name" value="GerE"/>
    <property type="match status" value="1"/>
</dbReference>
<dbReference type="InterPro" id="IPR011006">
    <property type="entry name" value="CheY-like_superfamily"/>
</dbReference>
<dbReference type="Pfam" id="PF00072">
    <property type="entry name" value="Response_reg"/>
    <property type="match status" value="1"/>
</dbReference>
<dbReference type="CDD" id="cd06170">
    <property type="entry name" value="LuxR_C_like"/>
    <property type="match status" value="1"/>
</dbReference>
<proteinExistence type="predicted"/>
<evidence type="ECO:0000259" key="8">
    <source>
        <dbReference type="PROSITE" id="PS50043"/>
    </source>
</evidence>
<dbReference type="PROSITE" id="PS00622">
    <property type="entry name" value="HTH_LUXR_1"/>
    <property type="match status" value="1"/>
</dbReference>
<dbReference type="GO" id="GO:0000160">
    <property type="term" value="P:phosphorelay signal transduction system"/>
    <property type="evidence" value="ECO:0007669"/>
    <property type="project" value="InterPro"/>
</dbReference>
<dbReference type="Gene3D" id="3.40.50.2300">
    <property type="match status" value="1"/>
</dbReference>
<dbReference type="Proteomes" id="UP000004416">
    <property type="component" value="Unassembled WGS sequence"/>
</dbReference>
<dbReference type="InterPro" id="IPR000792">
    <property type="entry name" value="Tscrpt_reg_LuxR_C"/>
</dbReference>
<dbReference type="GO" id="GO:0006355">
    <property type="term" value="P:regulation of DNA-templated transcription"/>
    <property type="evidence" value="ECO:0007669"/>
    <property type="project" value="InterPro"/>
</dbReference>
<reference evidence="10 11" key="1">
    <citation type="submission" date="2011-08" db="EMBL/GenBank/DDBJ databases">
        <authorList>
            <person name="Weinstock G."/>
            <person name="Sodergren E."/>
            <person name="Clifton S."/>
            <person name="Fulton L."/>
            <person name="Fulton B."/>
            <person name="Courtney L."/>
            <person name="Fronick C."/>
            <person name="Harrison M."/>
            <person name="Strong C."/>
            <person name="Farmer C."/>
            <person name="Delahaunty K."/>
            <person name="Markovic C."/>
            <person name="Hall O."/>
            <person name="Minx P."/>
            <person name="Tomlinson C."/>
            <person name="Mitreva M."/>
            <person name="Hou S."/>
            <person name="Chen J."/>
            <person name="Wollam A."/>
            <person name="Pepin K.H."/>
            <person name="Johnson M."/>
            <person name="Bhonagiri V."/>
            <person name="Zhang X."/>
            <person name="Suruliraj S."/>
            <person name="Warren W."/>
            <person name="Chinwalla A."/>
            <person name="Mardis E.R."/>
            <person name="Wilson R.K."/>
        </authorList>
    </citation>
    <scope>NUCLEOTIDE SEQUENCE [LARGE SCALE GENOMIC DNA]</scope>
    <source>
        <strain evidence="10 11">DP7</strain>
    </source>
</reference>
<accession>G9XMF0</accession>
<dbReference type="SUPFAM" id="SSF52172">
    <property type="entry name" value="CheY-like"/>
    <property type="match status" value="1"/>
</dbReference>
<dbReference type="HOGENOM" id="CLU_000445_90_8_9"/>
<dbReference type="SMART" id="SM00421">
    <property type="entry name" value="HTH_LUXR"/>
    <property type="match status" value="1"/>
</dbReference>
<evidence type="ECO:0000313" key="10">
    <source>
        <dbReference type="EMBL" id="EHL07185.1"/>
    </source>
</evidence>
<evidence type="ECO:0000256" key="2">
    <source>
        <dbReference type="ARBA" id="ARBA00022553"/>
    </source>
</evidence>
<dbReference type="PRINTS" id="PR00038">
    <property type="entry name" value="HTHLUXR"/>
</dbReference>
<comment type="function">
    <text evidence="6">May play the central regulatory role in sporulation. It may be an element of the effector pathway responsible for the activation of sporulation genes in response to nutritional stress. Spo0A may act in concert with spo0H (a sigma factor) to control the expression of some genes that are critical to the sporulation process.</text>
</comment>
<dbReference type="PROSITE" id="PS50043">
    <property type="entry name" value="HTH_LUXR_2"/>
    <property type="match status" value="1"/>
</dbReference>
<evidence type="ECO:0000259" key="9">
    <source>
        <dbReference type="PROSITE" id="PS50110"/>
    </source>
</evidence>
<dbReference type="GO" id="GO:0003677">
    <property type="term" value="F:DNA binding"/>
    <property type="evidence" value="ECO:0007669"/>
    <property type="project" value="UniProtKB-KW"/>
</dbReference>
<evidence type="ECO:0000313" key="11">
    <source>
        <dbReference type="Proteomes" id="UP000004416"/>
    </source>
</evidence>
<keyword evidence="4" id="KW-0238">DNA-binding</keyword>
<dbReference type="SMART" id="SM00448">
    <property type="entry name" value="REC"/>
    <property type="match status" value="1"/>
</dbReference>
<dbReference type="EMBL" id="AFZX01000048">
    <property type="protein sequence ID" value="EHL07185.1"/>
    <property type="molecule type" value="Genomic_DNA"/>
</dbReference>
<organism evidence="10 11">
    <name type="scientific">Desulfitobacterium hafniense DP7</name>
    <dbReference type="NCBI Taxonomy" id="537010"/>
    <lineage>
        <taxon>Bacteria</taxon>
        <taxon>Bacillati</taxon>
        <taxon>Bacillota</taxon>
        <taxon>Clostridia</taxon>
        <taxon>Eubacteriales</taxon>
        <taxon>Desulfitobacteriaceae</taxon>
        <taxon>Desulfitobacterium</taxon>
    </lineage>
</organism>
<dbReference type="PROSITE" id="PS50110">
    <property type="entry name" value="RESPONSE_REGULATORY"/>
    <property type="match status" value="1"/>
</dbReference>
<evidence type="ECO:0000256" key="5">
    <source>
        <dbReference type="ARBA" id="ARBA00023163"/>
    </source>
</evidence>
<sequence>MGMIRVVIADDHPLLREGLRRILEFEEGIQVVCEVGDGQGAINVSRTLDFDILLMDLNMPGVNGLEACRVIRRENETIGILVLTVDDSDEKVFQVLQLGVAGYLLKDVDPKTLIDSIRKVHSGQPILSPAVTGKLLGQLVHPTQNRDTCGLSDRELQILTYVVKGSSNREIGQALFISEKTVKNHLSSIFRKLAVEDRTQAALKAVKLKLVQLD</sequence>
<evidence type="ECO:0000256" key="6">
    <source>
        <dbReference type="ARBA" id="ARBA00024867"/>
    </source>
</evidence>